<dbReference type="OrthoDB" id="5287258at2"/>
<evidence type="ECO:0000259" key="2">
    <source>
        <dbReference type="Pfam" id="PF00725"/>
    </source>
</evidence>
<dbReference type="RefSeq" id="WP_076601899.1">
    <property type="nucleotide sequence ID" value="NZ_FTMD01000005.1"/>
</dbReference>
<organism evidence="4 5">
    <name type="scientific">Aromatoleum tolulyticum</name>
    <dbReference type="NCBI Taxonomy" id="34027"/>
    <lineage>
        <taxon>Bacteria</taxon>
        <taxon>Pseudomonadati</taxon>
        <taxon>Pseudomonadota</taxon>
        <taxon>Betaproteobacteria</taxon>
        <taxon>Rhodocyclales</taxon>
        <taxon>Rhodocyclaceae</taxon>
        <taxon>Aromatoleum</taxon>
    </lineage>
</organism>
<gene>
    <name evidence="4" type="ORF">SAMN05421829_105222</name>
</gene>
<dbReference type="Pfam" id="PF02737">
    <property type="entry name" value="3HCDH_N"/>
    <property type="match status" value="1"/>
</dbReference>
<dbReference type="SUPFAM" id="SSF48179">
    <property type="entry name" value="6-phosphogluconate dehydrogenase C-terminal domain-like"/>
    <property type="match status" value="2"/>
</dbReference>
<dbReference type="InterPro" id="IPR006108">
    <property type="entry name" value="3HC_DH_C"/>
</dbReference>
<dbReference type="PANTHER" id="PTHR48075">
    <property type="entry name" value="3-HYDROXYACYL-COA DEHYDROGENASE FAMILY PROTEIN"/>
    <property type="match status" value="1"/>
</dbReference>
<dbReference type="Pfam" id="PF00725">
    <property type="entry name" value="3HCDH"/>
    <property type="match status" value="2"/>
</dbReference>
<accession>A0A1N6U4Y3</accession>
<feature type="domain" description="3-hydroxyacyl-CoA dehydrogenase NAD binding" evidence="3">
    <location>
        <begin position="11"/>
        <end position="188"/>
    </location>
</feature>
<dbReference type="SUPFAM" id="SSF51735">
    <property type="entry name" value="NAD(P)-binding Rossmann-fold domains"/>
    <property type="match status" value="1"/>
</dbReference>
<evidence type="ECO:0000313" key="4">
    <source>
        <dbReference type="EMBL" id="SIQ60643.1"/>
    </source>
</evidence>
<protein>
    <submittedName>
        <fullName evidence="4">3-hydroxyacyl-CoA dehydrogenase</fullName>
    </submittedName>
</protein>
<sequence>MFDAMRNDLTLGVVGTGLMGRGIAQIAVQAGVAVRLFDTRAGAAAEACDAVGGMLAKLAEKGKMDAAAARAATERMTVAASLVELAGCDVVVEAIVENLDAKRTLFRDLEEVVADGCVLATNTSSLSVTSIAAGCRRPERVAGLHFFSPVPLMKVVEIIDGVRGDRGVGDALMALARRMGHTPVRASDTPGFIVNHAGRGYLTESLRVLGEGITDFATLDRILKESVGFRMGPCELLDLTGLDVSHPVMESIYDQYYQEPRYRPSPITRQRLAGGLLGRKSGQGFYVYKDGGAVPVAMPSVPTVAPQPLWVSRADAALHARVVAALEAQGVALDRGERPAEGSVCIVLPVGSDATSCTLDEGLDPKRTLALDPLFVEKHLTLMTTPLTASEARDGAWAALAAGGKAVSVVRDSAGLVAQRVVAAIVNIGCDIAQQRIATPEDIDSAVRLGLGYPKGPLALGDSLGAATILAILDGMHEFYRDPRYRPSPWLTRRARLGVSLLTPEN</sequence>
<dbReference type="AlphaFoldDB" id="A0A1N6U4Y3"/>
<reference evidence="5" key="1">
    <citation type="submission" date="2017-01" db="EMBL/GenBank/DDBJ databases">
        <authorList>
            <person name="Varghese N."/>
            <person name="Submissions S."/>
        </authorList>
    </citation>
    <scope>NUCLEOTIDE SEQUENCE [LARGE SCALE GENOMIC DNA]</scope>
    <source>
        <strain evidence="5">ATCC 51758</strain>
    </source>
</reference>
<dbReference type="EMBL" id="FTMD01000005">
    <property type="protein sequence ID" value="SIQ60643.1"/>
    <property type="molecule type" value="Genomic_DNA"/>
</dbReference>
<evidence type="ECO:0000313" key="5">
    <source>
        <dbReference type="Proteomes" id="UP000186819"/>
    </source>
</evidence>
<dbReference type="InterPro" id="IPR013328">
    <property type="entry name" value="6PGD_dom2"/>
</dbReference>
<dbReference type="Proteomes" id="UP000186819">
    <property type="component" value="Unassembled WGS sequence"/>
</dbReference>
<keyword evidence="1" id="KW-0560">Oxidoreductase</keyword>
<evidence type="ECO:0000259" key="3">
    <source>
        <dbReference type="Pfam" id="PF02737"/>
    </source>
</evidence>
<evidence type="ECO:0000256" key="1">
    <source>
        <dbReference type="ARBA" id="ARBA00023002"/>
    </source>
</evidence>
<feature type="domain" description="3-hydroxyacyl-CoA dehydrogenase C-terminal" evidence="2">
    <location>
        <begin position="191"/>
        <end position="288"/>
    </location>
</feature>
<dbReference type="InterPro" id="IPR008927">
    <property type="entry name" value="6-PGluconate_DH-like_C_sf"/>
</dbReference>
<dbReference type="GO" id="GO:0008691">
    <property type="term" value="F:3-hydroxybutyryl-CoA dehydrogenase activity"/>
    <property type="evidence" value="ECO:0007669"/>
    <property type="project" value="TreeGrafter"/>
</dbReference>
<dbReference type="InterPro" id="IPR036291">
    <property type="entry name" value="NAD(P)-bd_dom_sf"/>
</dbReference>
<dbReference type="Gene3D" id="1.10.1040.10">
    <property type="entry name" value="N-(1-d-carboxylethyl)-l-norvaline Dehydrogenase, domain 2"/>
    <property type="match status" value="2"/>
</dbReference>
<feature type="domain" description="3-hydroxyacyl-CoA dehydrogenase C-terminal" evidence="2">
    <location>
        <begin position="415"/>
        <end position="497"/>
    </location>
</feature>
<keyword evidence="5" id="KW-1185">Reference proteome</keyword>
<name>A0A1N6U4Y3_9RHOO</name>
<dbReference type="GO" id="GO:0070403">
    <property type="term" value="F:NAD+ binding"/>
    <property type="evidence" value="ECO:0007669"/>
    <property type="project" value="InterPro"/>
</dbReference>
<dbReference type="GO" id="GO:0006635">
    <property type="term" value="P:fatty acid beta-oxidation"/>
    <property type="evidence" value="ECO:0007669"/>
    <property type="project" value="TreeGrafter"/>
</dbReference>
<dbReference type="FunFam" id="3.40.50.720:FF:000009">
    <property type="entry name" value="Fatty oxidation complex, alpha subunit"/>
    <property type="match status" value="1"/>
</dbReference>
<dbReference type="InterPro" id="IPR006176">
    <property type="entry name" value="3-OHacyl-CoA_DH_NAD-bd"/>
</dbReference>
<dbReference type="PANTHER" id="PTHR48075:SF5">
    <property type="entry name" value="3-HYDROXYBUTYRYL-COA DEHYDROGENASE"/>
    <property type="match status" value="1"/>
</dbReference>
<proteinExistence type="predicted"/>
<dbReference type="NCBIfam" id="NF006124">
    <property type="entry name" value="PRK08268.1"/>
    <property type="match status" value="1"/>
</dbReference>
<dbReference type="Gene3D" id="3.40.50.720">
    <property type="entry name" value="NAD(P)-binding Rossmann-like Domain"/>
    <property type="match status" value="1"/>
</dbReference>
<dbReference type="STRING" id="34027.SAMN05421829_105222"/>